<evidence type="ECO:0000313" key="2">
    <source>
        <dbReference type="Proteomes" id="UP001194580"/>
    </source>
</evidence>
<proteinExistence type="predicted"/>
<gene>
    <name evidence="1" type="ORF">BGZ95_007540</name>
</gene>
<dbReference type="EMBL" id="JAAAIL010000371">
    <property type="protein sequence ID" value="KAG0276433.1"/>
    <property type="molecule type" value="Genomic_DNA"/>
</dbReference>
<evidence type="ECO:0000313" key="1">
    <source>
        <dbReference type="EMBL" id="KAG0276433.1"/>
    </source>
</evidence>
<protein>
    <submittedName>
        <fullName evidence="1">Uncharacterized protein</fullName>
    </submittedName>
</protein>
<organism evidence="1 2">
    <name type="scientific">Linnemannia exigua</name>
    <dbReference type="NCBI Taxonomy" id="604196"/>
    <lineage>
        <taxon>Eukaryota</taxon>
        <taxon>Fungi</taxon>
        <taxon>Fungi incertae sedis</taxon>
        <taxon>Mucoromycota</taxon>
        <taxon>Mortierellomycotina</taxon>
        <taxon>Mortierellomycetes</taxon>
        <taxon>Mortierellales</taxon>
        <taxon>Mortierellaceae</taxon>
        <taxon>Linnemannia</taxon>
    </lineage>
</organism>
<comment type="caution">
    <text evidence="1">The sequence shown here is derived from an EMBL/GenBank/DDBJ whole genome shotgun (WGS) entry which is preliminary data.</text>
</comment>
<reference evidence="1" key="1">
    <citation type="journal article" date="2020" name="Fungal Divers.">
        <title>Resolving the Mortierellaceae phylogeny through synthesis of multi-gene phylogenetics and phylogenomics.</title>
        <authorList>
            <person name="Vandepol N."/>
            <person name="Liber J."/>
            <person name="Desiro A."/>
            <person name="Na H."/>
            <person name="Kennedy M."/>
            <person name="Barry K."/>
            <person name="Grigoriev I.V."/>
            <person name="Miller A.N."/>
            <person name="O'Donnell K."/>
            <person name="Stajich J.E."/>
            <person name="Bonito G."/>
        </authorList>
    </citation>
    <scope>NUCLEOTIDE SEQUENCE</scope>
    <source>
        <strain evidence="1">NRRL 28262</strain>
    </source>
</reference>
<keyword evidence="2" id="KW-1185">Reference proteome</keyword>
<sequence length="153" mass="16603">MHQPDASQTGVQELRQVYINGPAATATTVTASEVVLVETHMDDTTGKEFVLWGDILMAFKHALHVRHGSKVLAYLKGPGYKTLDPPRISAVTGAILDVYVEVDPMAIVEAPVATSQSPVQTITSPKREPLYEPAKLITNTNSSSMTTVTCLYY</sequence>
<dbReference type="AlphaFoldDB" id="A0AAD4DFH4"/>
<dbReference type="Proteomes" id="UP001194580">
    <property type="component" value="Unassembled WGS sequence"/>
</dbReference>
<name>A0AAD4DFH4_9FUNG</name>
<accession>A0AAD4DFH4</accession>